<dbReference type="Proteomes" id="UP001310594">
    <property type="component" value="Unassembled WGS sequence"/>
</dbReference>
<sequence length="631" mass="67386">MGSTTKETVTSKLVPLFINVLPCLLSVWLVLQAPHHYGRTLTSLVSTQRTAVQILVQILSHGLGLMQVYSLRACLRFAIRLLVFRTPVRLEKLGYWAALSSGQVDITLPAKLLFMCASLVALSVLPGALWTGALTPLLEVSRLPTKASIEVPAFTQASADIWDSEFEMRHLELWNIVENCKGTGLITSCPVPALQGALLSTASSATAISGTVRRHAKIDSSDWSYLGRSYGLGSSFGLTTVQSDGTVLAVSYIEYGFAADVRCIFNTSAAYSLEFLETADGGTSVAVYAAQGYLPNSFDEGSGPGEGENYSVVSSSPDPTTSKILAWSARAIGGRNFIVVATGSKGYSQFDQAQCEVVFHPSAFNVSANITSKQIVVLPNPSVNAAVTQLSNITTTINAINSVNLLSRMSSSLYTSVLGDALARNLVSVVDPTDSANTTSNALRSLEDSFSAVLDDILGAYGAAQIILGRDTDVVSVIPTGRTTRIGDPIYIYLAAGLTGLVLLVQLVEIVRTRCWSGLVILNIFDVRSVIVAASAGGSGIANDFRSSTMSRGMHVMYNGEQSAQRWRGNADDKGLASLQVQFCQSGPSNDGPVVVAASEEIVRESWTSKRDTRIASDGESEIQLIQHRER</sequence>
<keyword evidence="1" id="KW-0812">Transmembrane</keyword>
<name>A0AAN7VZS4_9PEZI</name>
<keyword evidence="1" id="KW-1133">Transmembrane helix</keyword>
<feature type="transmembrane region" description="Helical" evidence="1">
    <location>
        <begin position="51"/>
        <end position="71"/>
    </location>
</feature>
<organism evidence="2 3">
    <name type="scientific">Elasticomyces elasticus</name>
    <dbReference type="NCBI Taxonomy" id="574655"/>
    <lineage>
        <taxon>Eukaryota</taxon>
        <taxon>Fungi</taxon>
        <taxon>Dikarya</taxon>
        <taxon>Ascomycota</taxon>
        <taxon>Pezizomycotina</taxon>
        <taxon>Dothideomycetes</taxon>
        <taxon>Dothideomycetidae</taxon>
        <taxon>Mycosphaerellales</taxon>
        <taxon>Teratosphaeriaceae</taxon>
        <taxon>Elasticomyces</taxon>
    </lineage>
</organism>
<accession>A0AAN7VZS4</accession>
<proteinExistence type="predicted"/>
<feature type="transmembrane region" description="Helical" evidence="1">
    <location>
        <begin position="112"/>
        <end position="133"/>
    </location>
</feature>
<reference evidence="2" key="1">
    <citation type="submission" date="2023-08" db="EMBL/GenBank/DDBJ databases">
        <title>Black Yeasts Isolated from many extreme environments.</title>
        <authorList>
            <person name="Coleine C."/>
            <person name="Stajich J.E."/>
            <person name="Selbmann L."/>
        </authorList>
    </citation>
    <scope>NUCLEOTIDE SEQUENCE</scope>
    <source>
        <strain evidence="2">CCFEE 5810</strain>
    </source>
</reference>
<dbReference type="AlphaFoldDB" id="A0AAN7VZS4"/>
<evidence type="ECO:0000256" key="1">
    <source>
        <dbReference type="SAM" id="Phobius"/>
    </source>
</evidence>
<protein>
    <submittedName>
        <fullName evidence="2">Uncharacterized protein</fullName>
    </submittedName>
</protein>
<comment type="caution">
    <text evidence="2">The sequence shown here is derived from an EMBL/GenBank/DDBJ whole genome shotgun (WGS) entry which is preliminary data.</text>
</comment>
<evidence type="ECO:0000313" key="2">
    <source>
        <dbReference type="EMBL" id="KAK5692397.1"/>
    </source>
</evidence>
<feature type="transmembrane region" description="Helical" evidence="1">
    <location>
        <begin position="12"/>
        <end position="31"/>
    </location>
</feature>
<dbReference type="EMBL" id="JAVRQU010000019">
    <property type="protein sequence ID" value="KAK5692397.1"/>
    <property type="molecule type" value="Genomic_DNA"/>
</dbReference>
<evidence type="ECO:0000313" key="3">
    <source>
        <dbReference type="Proteomes" id="UP001310594"/>
    </source>
</evidence>
<keyword evidence="1" id="KW-0472">Membrane</keyword>
<gene>
    <name evidence="2" type="ORF">LTR97_010705</name>
</gene>